<organism evidence="3 4">
    <name type="scientific">Cardiocondyla obscurior</name>
    <dbReference type="NCBI Taxonomy" id="286306"/>
    <lineage>
        <taxon>Eukaryota</taxon>
        <taxon>Metazoa</taxon>
        <taxon>Ecdysozoa</taxon>
        <taxon>Arthropoda</taxon>
        <taxon>Hexapoda</taxon>
        <taxon>Insecta</taxon>
        <taxon>Pterygota</taxon>
        <taxon>Neoptera</taxon>
        <taxon>Endopterygota</taxon>
        <taxon>Hymenoptera</taxon>
        <taxon>Apocrita</taxon>
        <taxon>Aculeata</taxon>
        <taxon>Formicoidea</taxon>
        <taxon>Formicidae</taxon>
        <taxon>Myrmicinae</taxon>
        <taxon>Cardiocondyla</taxon>
    </lineage>
</organism>
<sequence>MTTWSGTMSSILVLNCILAAWLFVTIGAITVSVDRSDIKTPPTRSSMIANGWRPLTNSYEETIGTNVSPSSHLEKNVQVHPVMTKFQEHMAASEKLKSLRKGKPPVHEYNPPSILGSFTVFGHAATKARGETKTPSKHVATETREYTFLIPPPKDAYRFEVNQHRKPIVRESGSYLPRQPPQAAYVGAQNVHQQPLDSVRAATYFIKGIPNNRPYVPPFAMPQALQPPRQPEKPFESLKVANSAKPYFQPPGAEVPGDFGKQKINGNDGDAYDRYQAQSHNAQILNSASTGNFYSQVNHPANHYKSTYERDPAFLVHESHEVSYVTPGAQYGAYSFRPSLPYETLLPPAIYSPSSTPPSTTAVTRNPSKFGQNNDTPREQYNNNNDNSNNKRPSSNTRNKQEKGGQTEQPNLRTTSTYYVSEHQELTPPTWPKNKYASDINEVLPKENPPTKFSQEVVNQNQITQGPKIVYHRPQSPFEPVEVYPPTPIPDYETPESISLKHFNEQQFLLQQQLLLRDRQRLAEQERQQKLEIERQQQEELKKQQQTFNRLTQREKEEEEAARLAAESAKNQSQELVKISPDMPYTIQLAQFEQQVTTDGNILVSQPGIYNVEHLRLQPQVQQIPENQANQNYQYQQHYQNGYQEQQVNYREPQTETRPYRPQKPASREPQRRKKPTSVAYEISPTDPSNQPPETAVPLTLYAEDVPIQTTTAPEVQTVPTVSTQRSRTRRPAAPNRRRKPTTTTQEPVTTTYPEEDFFKYNRDDVQHNQHDAARRRRIKPTQASVNEDAVTEKRGNVRKRPSHRTKVSNDESYDAQIVTEDAYAALNSYGQTTEPAPSYNENSQFATNQPGISYETNQPIVTYETNQPINQYYDLTRQNEGYREEQREDQRKDNREDTVAPEQAPEYFTEISRGKTEDYNVDTRQQNVNIVTSIPLEDLYVKTDGNYYDRATTDTSTTAVTTTTTTTTTPQPATQAPQVVTSTSRSHKIRPLRYGNATRPRFSIKDYKSRMDYKNRISLSSTTEAAPTPSGEALTRNPHSRQRTSSAKSQQAQLTGDSVRETTGRYKYVSRVNYRTTTSSPTAARDQERPEDGASTTEKNKYVPKRRPISGNVYRSRIATTTTSPTRSQLNGETNVRHSSVRPENVYSSSIRRRPTMRSKLHKESNEATVHPDSKRQEDPTEMAAEETSFYSTASSTGRLVGNEIINEKGEAASLDSHPAKLGVQESKNQGESISRSEEARIAPADAVGDSERISSDDNEQTSRIEKPEVTVIEDDTARKGELDATETTTKFEVQSNEEELFAKASQSVADLTSSASALYDKPGMFKALSPESRLVSSQFKITTDEPTLPIEAFFHELSKKN</sequence>
<evidence type="ECO:0000256" key="2">
    <source>
        <dbReference type="SAM" id="Phobius"/>
    </source>
</evidence>
<proteinExistence type="predicted"/>
<feature type="region of interest" description="Disordered" evidence="1">
    <location>
        <begin position="959"/>
        <end position="1004"/>
    </location>
</feature>
<keyword evidence="2" id="KW-0812">Transmembrane</keyword>
<feature type="compositionally biased region" description="Basic residues" evidence="1">
    <location>
        <begin position="727"/>
        <end position="741"/>
    </location>
</feature>
<feature type="compositionally biased region" description="Polar residues" evidence="1">
    <location>
        <begin position="709"/>
        <end position="725"/>
    </location>
</feature>
<feature type="compositionally biased region" description="Basic and acidic residues" evidence="1">
    <location>
        <begin position="1251"/>
        <end position="1269"/>
    </location>
</feature>
<dbReference type="Proteomes" id="UP001430953">
    <property type="component" value="Unassembled WGS sequence"/>
</dbReference>
<feature type="compositionally biased region" description="Basic residues" evidence="1">
    <location>
        <begin position="797"/>
        <end position="807"/>
    </location>
</feature>
<feature type="compositionally biased region" description="Low complexity" evidence="1">
    <location>
        <begin position="959"/>
        <end position="982"/>
    </location>
</feature>
<feature type="region of interest" description="Disordered" evidence="1">
    <location>
        <begin position="649"/>
        <end position="695"/>
    </location>
</feature>
<keyword evidence="2" id="KW-0472">Membrane</keyword>
<keyword evidence="4" id="KW-1185">Reference proteome</keyword>
<comment type="caution">
    <text evidence="3">The sequence shown here is derived from an EMBL/GenBank/DDBJ whole genome shotgun (WGS) entry which is preliminary data.</text>
</comment>
<evidence type="ECO:0000313" key="3">
    <source>
        <dbReference type="EMBL" id="KAL0119368.1"/>
    </source>
</evidence>
<feature type="compositionally biased region" description="Polar residues" evidence="1">
    <location>
        <begin position="1074"/>
        <end position="1083"/>
    </location>
</feature>
<name>A0AAW2FUB7_9HYME</name>
<feature type="region of interest" description="Disordered" evidence="1">
    <location>
        <begin position="709"/>
        <end position="754"/>
    </location>
</feature>
<feature type="compositionally biased region" description="Polar residues" evidence="1">
    <location>
        <begin position="1044"/>
        <end position="1057"/>
    </location>
</feature>
<feature type="compositionally biased region" description="Basic and acidic residues" evidence="1">
    <location>
        <begin position="1163"/>
        <end position="1180"/>
    </location>
</feature>
<feature type="compositionally biased region" description="Low complexity" evidence="1">
    <location>
        <begin position="352"/>
        <end position="361"/>
    </location>
</feature>
<accession>A0AAW2FUB7</accession>
<feature type="transmembrane region" description="Helical" evidence="2">
    <location>
        <begin position="12"/>
        <end position="33"/>
    </location>
</feature>
<feature type="compositionally biased region" description="Basic and acidic residues" evidence="1">
    <location>
        <begin position="881"/>
        <end position="899"/>
    </location>
</feature>
<feature type="region of interest" description="Disordered" evidence="1">
    <location>
        <begin position="351"/>
        <end position="413"/>
    </location>
</feature>
<reference evidence="3 4" key="1">
    <citation type="submission" date="2023-03" db="EMBL/GenBank/DDBJ databases">
        <title>High recombination rates correlate with genetic variation in Cardiocondyla obscurior ants.</title>
        <authorList>
            <person name="Errbii M."/>
        </authorList>
    </citation>
    <scope>NUCLEOTIDE SEQUENCE [LARGE SCALE GENOMIC DNA]</scope>
    <source>
        <strain evidence="3">Alpha-2009</strain>
        <tissue evidence="3">Whole body</tissue>
    </source>
</reference>
<feature type="region of interest" description="Disordered" evidence="1">
    <location>
        <begin position="767"/>
        <end position="812"/>
    </location>
</feature>
<keyword evidence="2" id="KW-1133">Transmembrane helix</keyword>
<feature type="region of interest" description="Disordered" evidence="1">
    <location>
        <begin position="540"/>
        <end position="559"/>
    </location>
</feature>
<feature type="compositionally biased region" description="Polar residues" evidence="1">
    <location>
        <begin position="1119"/>
        <end position="1139"/>
    </location>
</feature>
<feature type="region of interest" description="Disordered" evidence="1">
    <location>
        <begin position="1019"/>
        <end position="1196"/>
    </location>
</feature>
<protein>
    <submittedName>
        <fullName evidence="3">Uncharacterized protein</fullName>
    </submittedName>
</protein>
<feature type="region of interest" description="Disordered" evidence="1">
    <location>
        <begin position="875"/>
        <end position="902"/>
    </location>
</feature>
<feature type="compositionally biased region" description="Low complexity" evidence="1">
    <location>
        <begin position="742"/>
        <end position="753"/>
    </location>
</feature>
<gene>
    <name evidence="3" type="ORF">PUN28_007707</name>
</gene>
<feature type="compositionally biased region" description="Polar residues" evidence="1">
    <location>
        <begin position="362"/>
        <end position="381"/>
    </location>
</feature>
<feature type="compositionally biased region" description="Low complexity" evidence="1">
    <location>
        <begin position="382"/>
        <end position="396"/>
    </location>
</feature>
<feature type="region of interest" description="Disordered" evidence="1">
    <location>
        <begin position="1213"/>
        <end position="1269"/>
    </location>
</feature>
<feature type="compositionally biased region" description="Basic residues" evidence="1">
    <location>
        <begin position="1152"/>
        <end position="1162"/>
    </location>
</feature>
<dbReference type="EMBL" id="JADYXP020000007">
    <property type="protein sequence ID" value="KAL0119368.1"/>
    <property type="molecule type" value="Genomic_DNA"/>
</dbReference>
<evidence type="ECO:0000256" key="1">
    <source>
        <dbReference type="SAM" id="MobiDB-lite"/>
    </source>
</evidence>
<evidence type="ECO:0000313" key="4">
    <source>
        <dbReference type="Proteomes" id="UP001430953"/>
    </source>
</evidence>